<dbReference type="GO" id="GO:0046653">
    <property type="term" value="P:tetrahydrofolate metabolic process"/>
    <property type="evidence" value="ECO:0007669"/>
    <property type="project" value="TreeGrafter"/>
</dbReference>
<dbReference type="Proteomes" id="UP001145087">
    <property type="component" value="Unassembled WGS sequence"/>
</dbReference>
<organism evidence="10 11">
    <name type="scientific">Draconibacterium aestuarii</name>
    <dbReference type="NCBI Taxonomy" id="2998507"/>
    <lineage>
        <taxon>Bacteria</taxon>
        <taxon>Pseudomonadati</taxon>
        <taxon>Bacteroidota</taxon>
        <taxon>Bacteroidia</taxon>
        <taxon>Marinilabiliales</taxon>
        <taxon>Prolixibacteraceae</taxon>
        <taxon>Draconibacterium</taxon>
    </lineage>
</organism>
<sequence>MGKIIDQIKQGKILVSDGAWGTFLQKKGMQPGECPEEWNLTHADDVLDIAKSYIESGADMIETNSFGGTVYKVEKYGLADKVFELNKAAAEISRKAAGDKFVLGSVGPTGKLLMMGEVTEGELYEAFKTQVQGLEAGGVDAIMIETMTDLDEARLAIKAAKENTSCEVFCTMTFDKTVDGEFRSMMGIAPTDMVNTLIDAGAELIGANCGNGIADMIGIVKEIRKANAEIPILVHANAGMPVYQDGETVFPETPDEMATLVPKIIAAGANIIGGCCGTTPGHICKVREAVDKK</sequence>
<dbReference type="InterPro" id="IPR036589">
    <property type="entry name" value="HCY_dom_sf"/>
</dbReference>
<proteinExistence type="inferred from homology"/>
<accession>A0A9X3F725</accession>
<gene>
    <name evidence="10" type="ORF">OU798_15500</name>
</gene>
<dbReference type="Pfam" id="PF02574">
    <property type="entry name" value="S-methyl_trans"/>
    <property type="match status" value="1"/>
</dbReference>
<protein>
    <submittedName>
        <fullName evidence="10">Homocysteine S-methyltransferase family protein</fullName>
    </submittedName>
</protein>
<dbReference type="PANTHER" id="PTHR45833">
    <property type="entry name" value="METHIONINE SYNTHASE"/>
    <property type="match status" value="1"/>
</dbReference>
<evidence type="ECO:0000256" key="1">
    <source>
        <dbReference type="ARBA" id="ARBA00010398"/>
    </source>
</evidence>
<keyword evidence="7 8" id="KW-0862">Zinc</keyword>
<keyword evidence="11" id="KW-1185">Reference proteome</keyword>
<comment type="caution">
    <text evidence="10">The sequence shown here is derived from an EMBL/GenBank/DDBJ whole genome shotgun (WGS) entry which is preliminary data.</text>
</comment>
<evidence type="ECO:0000259" key="9">
    <source>
        <dbReference type="PROSITE" id="PS50970"/>
    </source>
</evidence>
<dbReference type="PIRSF" id="PIRSF037505">
    <property type="entry name" value="Betaine_HMT"/>
    <property type="match status" value="1"/>
</dbReference>
<feature type="binding site" evidence="7 8">
    <location>
        <position position="275"/>
    </location>
    <ligand>
        <name>Zn(2+)</name>
        <dbReference type="ChEBI" id="CHEBI:29105"/>
    </ligand>
</feature>
<evidence type="ECO:0000256" key="5">
    <source>
        <dbReference type="ARBA" id="ARBA00022723"/>
    </source>
</evidence>
<evidence type="ECO:0000256" key="6">
    <source>
        <dbReference type="ARBA" id="ARBA00023285"/>
    </source>
</evidence>
<feature type="domain" description="Hcy-binding" evidence="9">
    <location>
        <begin position="2"/>
        <end position="290"/>
    </location>
</feature>
<evidence type="ECO:0000256" key="8">
    <source>
        <dbReference type="PROSITE-ProRule" id="PRU00333"/>
    </source>
</evidence>
<evidence type="ECO:0000256" key="4">
    <source>
        <dbReference type="ARBA" id="ARBA00022691"/>
    </source>
</evidence>
<dbReference type="InterPro" id="IPR017226">
    <property type="entry name" value="BHMT-like"/>
</dbReference>
<dbReference type="PANTHER" id="PTHR45833:SF1">
    <property type="entry name" value="METHIONINE SYNTHASE"/>
    <property type="match status" value="1"/>
</dbReference>
<keyword evidence="3 8" id="KW-0808">Transferase</keyword>
<dbReference type="PROSITE" id="PS50970">
    <property type="entry name" value="HCY"/>
    <property type="match status" value="1"/>
</dbReference>
<reference evidence="10" key="1">
    <citation type="submission" date="2022-11" db="EMBL/GenBank/DDBJ databases">
        <title>Marilongibacter aestuarii gen. nov., sp. nov., isolated from tidal flat sediment.</title>
        <authorList>
            <person name="Jiayan W."/>
        </authorList>
    </citation>
    <scope>NUCLEOTIDE SEQUENCE</scope>
    <source>
        <strain evidence="10">Z1-6</strain>
    </source>
</reference>
<dbReference type="GO" id="GO:0008270">
    <property type="term" value="F:zinc ion binding"/>
    <property type="evidence" value="ECO:0007669"/>
    <property type="project" value="InterPro"/>
</dbReference>
<name>A0A9X3F725_9BACT</name>
<feature type="binding site" evidence="7 8">
    <location>
        <position position="209"/>
    </location>
    <ligand>
        <name>Zn(2+)</name>
        <dbReference type="ChEBI" id="CHEBI:29105"/>
    </ligand>
</feature>
<dbReference type="InterPro" id="IPR050554">
    <property type="entry name" value="Met_Synthase/Corrinoid"/>
</dbReference>
<evidence type="ECO:0000256" key="2">
    <source>
        <dbReference type="ARBA" id="ARBA00022603"/>
    </source>
</evidence>
<comment type="similarity">
    <text evidence="1">Belongs to the vitamin-B12 dependent methionine synthase family.</text>
</comment>
<keyword evidence="6" id="KW-0170">Cobalt</keyword>
<dbReference type="GO" id="GO:0050667">
    <property type="term" value="P:homocysteine metabolic process"/>
    <property type="evidence" value="ECO:0007669"/>
    <property type="project" value="TreeGrafter"/>
</dbReference>
<dbReference type="GO" id="GO:0005829">
    <property type="term" value="C:cytosol"/>
    <property type="evidence" value="ECO:0007669"/>
    <property type="project" value="TreeGrafter"/>
</dbReference>
<keyword evidence="5 7" id="KW-0479">Metal-binding</keyword>
<dbReference type="GO" id="GO:0032259">
    <property type="term" value="P:methylation"/>
    <property type="evidence" value="ECO:0007669"/>
    <property type="project" value="UniProtKB-KW"/>
</dbReference>
<dbReference type="RefSeq" id="WP_343334087.1">
    <property type="nucleotide sequence ID" value="NZ_JAPOHD010000029.1"/>
</dbReference>
<dbReference type="InterPro" id="IPR003726">
    <property type="entry name" value="HCY_dom"/>
</dbReference>
<comment type="cofactor">
    <cofactor evidence="7">
        <name>Zn(2+)</name>
        <dbReference type="ChEBI" id="CHEBI:29105"/>
    </cofactor>
    <text evidence="7">Binds 1 zinc ion per subunit.</text>
</comment>
<dbReference type="EMBL" id="JAPOHD010000029">
    <property type="protein sequence ID" value="MCY1721759.1"/>
    <property type="molecule type" value="Genomic_DNA"/>
</dbReference>
<evidence type="ECO:0000256" key="3">
    <source>
        <dbReference type="ARBA" id="ARBA00022679"/>
    </source>
</evidence>
<dbReference type="SUPFAM" id="SSF82282">
    <property type="entry name" value="Homocysteine S-methyltransferase"/>
    <property type="match status" value="1"/>
</dbReference>
<dbReference type="AlphaFoldDB" id="A0A9X3F725"/>
<evidence type="ECO:0000313" key="10">
    <source>
        <dbReference type="EMBL" id="MCY1721759.1"/>
    </source>
</evidence>
<keyword evidence="4" id="KW-0949">S-adenosyl-L-methionine</keyword>
<evidence type="ECO:0000313" key="11">
    <source>
        <dbReference type="Proteomes" id="UP001145087"/>
    </source>
</evidence>
<feature type="binding site" evidence="7 8">
    <location>
        <position position="276"/>
    </location>
    <ligand>
        <name>Zn(2+)</name>
        <dbReference type="ChEBI" id="CHEBI:29105"/>
    </ligand>
</feature>
<keyword evidence="2 8" id="KW-0489">Methyltransferase</keyword>
<dbReference type="GO" id="GO:0008705">
    <property type="term" value="F:methionine synthase activity"/>
    <property type="evidence" value="ECO:0007669"/>
    <property type="project" value="TreeGrafter"/>
</dbReference>
<dbReference type="Gene3D" id="3.20.20.330">
    <property type="entry name" value="Homocysteine-binding-like domain"/>
    <property type="match status" value="1"/>
</dbReference>
<evidence type="ECO:0000256" key="7">
    <source>
        <dbReference type="PIRSR" id="PIRSR037505-2"/>
    </source>
</evidence>